<evidence type="ECO:0000256" key="3">
    <source>
        <dbReference type="ARBA" id="ARBA00022608"/>
    </source>
</evidence>
<dbReference type="InterPro" id="IPR022815">
    <property type="entry name" value="Inh"/>
</dbReference>
<dbReference type="PRINTS" id="PR01274">
    <property type="entry name" value="MPTASEINHBTR"/>
</dbReference>
<keyword evidence="7" id="KW-0481">Metalloenzyme inhibitor</keyword>
<keyword evidence="8" id="KW-1133">Transmembrane helix</keyword>
<dbReference type="GO" id="GO:0008191">
    <property type="term" value="F:metalloendopeptidase inhibitor activity"/>
    <property type="evidence" value="ECO:0007669"/>
    <property type="project" value="InterPro"/>
</dbReference>
<dbReference type="Gene3D" id="2.40.128.10">
    <property type="match status" value="1"/>
</dbReference>
<keyword evidence="3" id="KW-0483">Metalloprotease inhibitor</keyword>
<protein>
    <recommendedName>
        <fullName evidence="9">Alkaline proteinase inhibitor/ Outer membrane lipoprotein Omp19 domain-containing protein</fullName>
    </recommendedName>
</protein>
<keyword evidence="4" id="KW-0646">Protease inhibitor</keyword>
<proteinExistence type="inferred from homology"/>
<gene>
    <name evidence="10" type="ORF">ALP65_00088</name>
</gene>
<keyword evidence="6" id="KW-0574">Periplasm</keyword>
<evidence type="ECO:0000313" key="10">
    <source>
        <dbReference type="EMBL" id="RMS50859.1"/>
    </source>
</evidence>
<dbReference type="InterPro" id="IPR021140">
    <property type="entry name" value="Inh/Omp19"/>
</dbReference>
<organism evidence="10 11">
    <name type="scientific">Pseudomonas aeruginosa</name>
    <dbReference type="NCBI Taxonomy" id="287"/>
    <lineage>
        <taxon>Bacteria</taxon>
        <taxon>Pseudomonadati</taxon>
        <taxon>Pseudomonadota</taxon>
        <taxon>Gammaproteobacteria</taxon>
        <taxon>Pseudomonadales</taxon>
        <taxon>Pseudomonadaceae</taxon>
        <taxon>Pseudomonas</taxon>
    </lineage>
</organism>
<dbReference type="SUPFAM" id="SSF50882">
    <property type="entry name" value="beta-Barrel protease inhibitors"/>
    <property type="match status" value="1"/>
</dbReference>
<evidence type="ECO:0000256" key="4">
    <source>
        <dbReference type="ARBA" id="ARBA00022690"/>
    </source>
</evidence>
<evidence type="ECO:0000256" key="5">
    <source>
        <dbReference type="ARBA" id="ARBA00022729"/>
    </source>
</evidence>
<evidence type="ECO:0000259" key="9">
    <source>
        <dbReference type="Pfam" id="PF02974"/>
    </source>
</evidence>
<comment type="similarity">
    <text evidence="2">Belongs to the protease inhibitor I38 family.</text>
</comment>
<keyword evidence="5" id="KW-0732">Signal</keyword>
<dbReference type="Proteomes" id="UP000270834">
    <property type="component" value="Unassembled WGS sequence"/>
</dbReference>
<dbReference type="EMBL" id="RBSQ01000896">
    <property type="protein sequence ID" value="RMS50859.1"/>
    <property type="molecule type" value="Genomic_DNA"/>
</dbReference>
<keyword evidence="8" id="KW-0472">Membrane</keyword>
<dbReference type="InterPro" id="IPR016085">
    <property type="entry name" value="Protease_inh_B-barrel_dom"/>
</dbReference>
<comment type="subcellular location">
    <subcellularLocation>
        <location evidence="1">Periplasm</location>
    </subcellularLocation>
</comment>
<dbReference type="GO" id="GO:0042597">
    <property type="term" value="C:periplasmic space"/>
    <property type="evidence" value="ECO:0007669"/>
    <property type="project" value="UniProtKB-SubCell"/>
</dbReference>
<evidence type="ECO:0000256" key="8">
    <source>
        <dbReference type="SAM" id="Phobius"/>
    </source>
</evidence>
<evidence type="ECO:0000313" key="11">
    <source>
        <dbReference type="Proteomes" id="UP000270834"/>
    </source>
</evidence>
<name>A0A3M5DLF2_PSEAI</name>
<sequence length="173" mass="18592">MGRRPGGRTEARGAWRALAFEARMAGGVRRVIRCSRLEGDLSMSASAKLSRMVCLLCGFFSTGISMASSLILLSASDLAGQWTLQQDEAPAICHLELRDSEVAEASGYDLGGDTACLTRWLPSEPRAWRPTPAGIALLERGGLTLMLLGRQGEGDYRVQKGDGGQLVLRRATP</sequence>
<accession>A0A3M5DLF2</accession>
<dbReference type="AlphaFoldDB" id="A0A3M5DLF2"/>
<evidence type="ECO:0000256" key="2">
    <source>
        <dbReference type="ARBA" id="ARBA00006813"/>
    </source>
</evidence>
<evidence type="ECO:0000256" key="6">
    <source>
        <dbReference type="ARBA" id="ARBA00022764"/>
    </source>
</evidence>
<evidence type="ECO:0000256" key="7">
    <source>
        <dbReference type="ARBA" id="ARBA00023215"/>
    </source>
</evidence>
<dbReference type="Pfam" id="PF02974">
    <property type="entry name" value="Inh"/>
    <property type="match status" value="1"/>
</dbReference>
<reference evidence="10 11" key="1">
    <citation type="submission" date="2018-08" db="EMBL/GenBank/DDBJ databases">
        <title>Recombination of ecologically and evolutionarily significant loci maintains genetic cohesion in the Pseudomonas syringae species complex.</title>
        <authorList>
            <person name="Dillon M."/>
            <person name="Thakur S."/>
            <person name="Almeida R.N.D."/>
            <person name="Weir B.S."/>
            <person name="Guttman D.S."/>
        </authorList>
    </citation>
    <scope>NUCLEOTIDE SEQUENCE [LARGE SCALE GENOMIC DNA]</scope>
    <source>
        <strain evidence="10 11">ICMP 7846</strain>
    </source>
</reference>
<feature type="transmembrane region" description="Helical" evidence="8">
    <location>
        <begin position="53"/>
        <end position="75"/>
    </location>
</feature>
<keyword evidence="8" id="KW-0812">Transmembrane</keyword>
<comment type="caution">
    <text evidence="10">The sequence shown here is derived from an EMBL/GenBank/DDBJ whole genome shotgun (WGS) entry which is preliminary data.</text>
</comment>
<evidence type="ECO:0000256" key="1">
    <source>
        <dbReference type="ARBA" id="ARBA00004418"/>
    </source>
</evidence>
<feature type="domain" description="Alkaline proteinase inhibitor/ Outer membrane lipoprotein Omp19" evidence="9">
    <location>
        <begin position="73"/>
        <end position="170"/>
    </location>
</feature>